<keyword evidence="4" id="KW-0521">NADP</keyword>
<keyword evidence="3" id="KW-0274">FAD</keyword>
<accession>A0A6A4H9M4</accession>
<evidence type="ECO:0000313" key="7">
    <source>
        <dbReference type="Proteomes" id="UP000799118"/>
    </source>
</evidence>
<evidence type="ECO:0000256" key="2">
    <source>
        <dbReference type="ARBA" id="ARBA00022630"/>
    </source>
</evidence>
<dbReference type="Proteomes" id="UP000799118">
    <property type="component" value="Unassembled WGS sequence"/>
</dbReference>
<keyword evidence="7" id="KW-1185">Reference proteome</keyword>
<dbReference type="AlphaFoldDB" id="A0A6A4H9M4"/>
<evidence type="ECO:0000256" key="3">
    <source>
        <dbReference type="ARBA" id="ARBA00022827"/>
    </source>
</evidence>
<dbReference type="Pfam" id="PF00743">
    <property type="entry name" value="FMO-like"/>
    <property type="match status" value="1"/>
</dbReference>
<name>A0A6A4H9M4_9AGAR</name>
<dbReference type="PRINTS" id="PR00370">
    <property type="entry name" value="FMOXYGENASE"/>
</dbReference>
<dbReference type="SUPFAM" id="SSF51905">
    <property type="entry name" value="FAD/NAD(P)-binding domain"/>
    <property type="match status" value="2"/>
</dbReference>
<dbReference type="OrthoDB" id="66881at2759"/>
<dbReference type="EMBL" id="ML769550">
    <property type="protein sequence ID" value="KAE9394433.1"/>
    <property type="molecule type" value="Genomic_DNA"/>
</dbReference>
<reference evidence="6" key="1">
    <citation type="journal article" date="2019" name="Environ. Microbiol.">
        <title>Fungal ecological strategies reflected in gene transcription - a case study of two litter decomposers.</title>
        <authorList>
            <person name="Barbi F."/>
            <person name="Kohler A."/>
            <person name="Barry K."/>
            <person name="Baskaran P."/>
            <person name="Daum C."/>
            <person name="Fauchery L."/>
            <person name="Ihrmark K."/>
            <person name="Kuo A."/>
            <person name="LaButti K."/>
            <person name="Lipzen A."/>
            <person name="Morin E."/>
            <person name="Grigoriev I.V."/>
            <person name="Henrissat B."/>
            <person name="Lindahl B."/>
            <person name="Martin F."/>
        </authorList>
    </citation>
    <scope>NUCLEOTIDE SEQUENCE</scope>
    <source>
        <strain evidence="6">JB14</strain>
    </source>
</reference>
<proteinExistence type="inferred from homology"/>
<evidence type="ECO:0000256" key="4">
    <source>
        <dbReference type="ARBA" id="ARBA00022857"/>
    </source>
</evidence>
<dbReference type="InterPro" id="IPR036188">
    <property type="entry name" value="FAD/NAD-bd_sf"/>
</dbReference>
<dbReference type="GO" id="GO:0050660">
    <property type="term" value="F:flavin adenine dinucleotide binding"/>
    <property type="evidence" value="ECO:0007669"/>
    <property type="project" value="InterPro"/>
</dbReference>
<dbReference type="InterPro" id="IPR000960">
    <property type="entry name" value="Flavin_mOase"/>
</dbReference>
<sequence>MEPLPTSVDCCVIGAGSAGLTALKNLREEGFTSAIALDERPVSGGLWAFTEDPTKTSALRSTVANLSKQFSCYTDWPFAKDVPDHPSSSDIHEYLDSYADHFGLRPHIKCGVEVRRILRNADGTRWNIFWKFVEGEEAEEKLLEADKVIIANGKWNQPSVPKLEGIEAFRGTIVHSQAFKNASEYKGKRVLVVGFSQSGGDTTSELVGVASEIYLSHKYGGIIIRRKNKKGRPTDHVRTRRGATFFSYLESIIPNAADILVSTRLAMYFIQRSAAGGVYPSSWGLNPKMPISRGAGVVMNEYLFDNLHSGKVNILPAIARIHEPDDPSSKGNAVELIDGTVIENIDAIIFATGYVNTPYSSLLPQNDPTAQDPDIAAEWSKVAGRDGLPLFRLFWHMFDLEHPTSLAFVGQVSAGAAAFSMFDVQSIAVAQVFAGKYTLPPKDEMRLLTRKQNEYTVMKRRGGPILPGLVPLRGLLDFLDDAAGTGLREHVSYIGKGALKSWWWSFKNWRLSRVIMGGVDTPFLWRLFDGRRKKWEGAEEAIWEANGRL</sequence>
<dbReference type="PIRSF" id="PIRSF000332">
    <property type="entry name" value="FMO"/>
    <property type="match status" value="1"/>
</dbReference>
<dbReference type="Gene3D" id="3.50.50.60">
    <property type="entry name" value="FAD/NAD(P)-binding domain"/>
    <property type="match status" value="1"/>
</dbReference>
<dbReference type="GO" id="GO:0050661">
    <property type="term" value="F:NADP binding"/>
    <property type="evidence" value="ECO:0007669"/>
    <property type="project" value="InterPro"/>
</dbReference>
<keyword evidence="5" id="KW-0560">Oxidoreductase</keyword>
<dbReference type="InterPro" id="IPR050346">
    <property type="entry name" value="FMO-like"/>
</dbReference>
<evidence type="ECO:0000313" key="6">
    <source>
        <dbReference type="EMBL" id="KAE9394433.1"/>
    </source>
</evidence>
<keyword evidence="2" id="KW-0285">Flavoprotein</keyword>
<dbReference type="GO" id="GO:0004499">
    <property type="term" value="F:N,N-dimethylaniline monooxygenase activity"/>
    <property type="evidence" value="ECO:0007669"/>
    <property type="project" value="InterPro"/>
</dbReference>
<dbReference type="InterPro" id="IPR020946">
    <property type="entry name" value="Flavin_mOase-like"/>
</dbReference>
<evidence type="ECO:0000256" key="1">
    <source>
        <dbReference type="ARBA" id="ARBA00009183"/>
    </source>
</evidence>
<gene>
    <name evidence="6" type="ORF">BT96DRAFT_1022567</name>
</gene>
<evidence type="ECO:0000256" key="5">
    <source>
        <dbReference type="ARBA" id="ARBA00023002"/>
    </source>
</evidence>
<protein>
    <submittedName>
        <fullName evidence="6">FAD/NAD(P)-binding domain-containing protein</fullName>
    </submittedName>
</protein>
<organism evidence="6 7">
    <name type="scientific">Gymnopus androsaceus JB14</name>
    <dbReference type="NCBI Taxonomy" id="1447944"/>
    <lineage>
        <taxon>Eukaryota</taxon>
        <taxon>Fungi</taxon>
        <taxon>Dikarya</taxon>
        <taxon>Basidiomycota</taxon>
        <taxon>Agaricomycotina</taxon>
        <taxon>Agaricomycetes</taxon>
        <taxon>Agaricomycetidae</taxon>
        <taxon>Agaricales</taxon>
        <taxon>Marasmiineae</taxon>
        <taxon>Omphalotaceae</taxon>
        <taxon>Gymnopus</taxon>
    </lineage>
</organism>
<dbReference type="PANTHER" id="PTHR23023">
    <property type="entry name" value="DIMETHYLANILINE MONOOXYGENASE"/>
    <property type="match status" value="1"/>
</dbReference>
<comment type="similarity">
    <text evidence="1">Belongs to the FMO family.</text>
</comment>